<accession>A0AAD1ZGG1</accession>
<evidence type="ECO:0000313" key="1">
    <source>
        <dbReference type="EMBL" id="CAI9769358.1"/>
    </source>
</evidence>
<organism evidence="1 2">
    <name type="scientific">Fraxinus pennsylvanica</name>
    <dbReference type="NCBI Taxonomy" id="56036"/>
    <lineage>
        <taxon>Eukaryota</taxon>
        <taxon>Viridiplantae</taxon>
        <taxon>Streptophyta</taxon>
        <taxon>Embryophyta</taxon>
        <taxon>Tracheophyta</taxon>
        <taxon>Spermatophyta</taxon>
        <taxon>Magnoliopsida</taxon>
        <taxon>eudicotyledons</taxon>
        <taxon>Gunneridae</taxon>
        <taxon>Pentapetalae</taxon>
        <taxon>asterids</taxon>
        <taxon>lamiids</taxon>
        <taxon>Lamiales</taxon>
        <taxon>Oleaceae</taxon>
        <taxon>Oleeae</taxon>
        <taxon>Fraxinus</taxon>
    </lineage>
</organism>
<gene>
    <name evidence="1" type="ORF">FPE_LOCUS16932</name>
</gene>
<dbReference type="InterPro" id="IPR023393">
    <property type="entry name" value="START-like_dom_sf"/>
</dbReference>
<dbReference type="SUPFAM" id="SSF55961">
    <property type="entry name" value="Bet v1-like"/>
    <property type="match status" value="1"/>
</dbReference>
<dbReference type="AlphaFoldDB" id="A0AAD1ZGG1"/>
<dbReference type="Gene3D" id="3.30.530.20">
    <property type="match status" value="1"/>
</dbReference>
<sequence length="115" mass="13034">MGTSPANCTGSWSISKESLRRYVFYASQDHFTHFAAGGYLSQSLLSNPLDNAIDAAKQWHSDLVEAKYFKDLEENLNIIRLRFGEKSKPLFGNREFIVYEQCETMDDGTLVNSSN</sequence>
<proteinExistence type="predicted"/>
<evidence type="ECO:0000313" key="2">
    <source>
        <dbReference type="Proteomes" id="UP000834106"/>
    </source>
</evidence>
<protein>
    <submittedName>
        <fullName evidence="1">Uncharacterized protein</fullName>
    </submittedName>
</protein>
<dbReference type="EMBL" id="OU503045">
    <property type="protein sequence ID" value="CAI9769358.1"/>
    <property type="molecule type" value="Genomic_DNA"/>
</dbReference>
<reference evidence="1" key="1">
    <citation type="submission" date="2023-05" db="EMBL/GenBank/DDBJ databases">
        <authorList>
            <person name="Huff M."/>
        </authorList>
    </citation>
    <scope>NUCLEOTIDE SEQUENCE</scope>
</reference>
<dbReference type="Proteomes" id="UP000834106">
    <property type="component" value="Chromosome 10"/>
</dbReference>
<keyword evidence="2" id="KW-1185">Reference proteome</keyword>
<name>A0AAD1ZGG1_9LAMI</name>